<feature type="transmembrane region" description="Helical" evidence="2">
    <location>
        <begin position="112"/>
        <end position="133"/>
    </location>
</feature>
<dbReference type="RefSeq" id="WP_307724830.1">
    <property type="nucleotide sequence ID" value="NZ_CP046904.1"/>
</dbReference>
<dbReference type="Pfam" id="PF01433">
    <property type="entry name" value="Peptidase_M1"/>
    <property type="match status" value="1"/>
</dbReference>
<feature type="region of interest" description="Disordered" evidence="1">
    <location>
        <begin position="749"/>
        <end position="778"/>
    </location>
</feature>
<dbReference type="SUPFAM" id="SSF55486">
    <property type="entry name" value="Metalloproteases ('zincins'), catalytic domain"/>
    <property type="match status" value="1"/>
</dbReference>
<feature type="transmembrane region" description="Helical" evidence="2">
    <location>
        <begin position="369"/>
        <end position="387"/>
    </location>
</feature>
<feature type="transmembrane region" description="Helical" evidence="2">
    <location>
        <begin position="246"/>
        <end position="265"/>
    </location>
</feature>
<feature type="compositionally biased region" description="Basic and acidic residues" evidence="1">
    <location>
        <begin position="767"/>
        <end position="777"/>
    </location>
</feature>
<accession>A0A562Q323</accession>
<dbReference type="InterPro" id="IPR027268">
    <property type="entry name" value="Peptidase_M4/M1_CTD_sf"/>
</dbReference>
<sequence length="1196" mass="134915">MNAMFAIAWFEARQRLRLLSTWVYFLLFLALAMLAMAAAGGALKGAVVSFGGKVLINAPRSIMLAGSGIGSLAIIIVAAVMGRAVQQDFEYDMHHFFFSAPIRKWQYMFGRFIGAWLVLAVIFASIPLGNLFGTWLPGVDPERLGRFIPEAYLLTYLITLLPNLLIFGAIFYVLAALTRRMLPVYISSVVMLIGYIVAPGLARDLDYKTLAALIDPFGTAALIRLTEYWPIAERNSRLVLPEGVYLLNRAIWCSFGLVALVLGYWRFHFVSTLDGGSAAARGEGDVPLRITSVAAHTSERPDFKSRSVTLLLFQFSWLNLRETIKNVYFAVLVLAGVLLAFASTIDLGAMWGTVTYPVTYMVLESMSHTYALIMLVITTFYAGELVWREREHRMALMLDALPVPGWLPLASKLIALVALQAILLFVLMLCGMSVQVFHGYFHLEPSLYLRHLFTMQLPYYALLAVLALAAQVLIGHKFVAFCVMIVYHVASIALPALGFTHPMVLYAWTPDIVYSDINGFGHYLHREHWYQLYWAGSAVMLAMLTRVFWPRGANDEWRTRLQLARHALSLPVLAGFGAGLALTLVTGSILFYNLNVANEFQSAYRRDANRAEYERKYKATAALAQPRIVDVKMNVEIMPAERRLVVKGRYVLENRGSTPITTVYVSTDPQADLRPLRFGVASRVTLADRAVGYYSYALATPLAPGAQLPLEFDVSYDPKGILGLGKDTPVVANGTFFNNTILPHIGYQRDSELRDPRDRKRHGLPAQERELPRDDPKGLANNVLGSDADWVTFDAVVGTSADQTAVAPGMLVREWTKNGRRYFHYRMDKPILNFYSFQSARYVVKHDWWQDVGIEIYYHPGHEFNLDRMMKGVKDGLDYYTRNFGPYQHKVVRIVEFPRYQQFAQSYPNTIPFSESMGFIAKVDERNPKDIDYPYYVTAHELAHQWWGHQLVGGATRGATVLSETLSEYSALMVMKRAFGADRMRRFLRYDLDTYLHGRALENKKELPLADNENQHYIHYRKGSLAMYQLQDIIGEDRINAVLRGLLKDHAYRAGPYPSVTVLVDALRAVVPARQAYLVDDLFNAIVLYDNRALSATAQRRPDGRYEVQLTVHAAKLRSDELGAEKDAPLADLIDIGIDDSDGKPLLRERRLIDRRENTYTLVVPRRPARAGIDPDNKLIDRNPDDNLIAVESTAR</sequence>
<dbReference type="GO" id="GO:0008270">
    <property type="term" value="F:zinc ion binding"/>
    <property type="evidence" value="ECO:0007669"/>
    <property type="project" value="InterPro"/>
</dbReference>
<keyword evidence="2" id="KW-1133">Transmembrane helix</keyword>
<gene>
    <name evidence="4" type="ORF">IP92_00066</name>
</gene>
<dbReference type="GO" id="GO:0008237">
    <property type="term" value="F:metallopeptidase activity"/>
    <property type="evidence" value="ECO:0007669"/>
    <property type="project" value="InterPro"/>
</dbReference>
<feature type="compositionally biased region" description="Basic and acidic residues" evidence="1">
    <location>
        <begin position="749"/>
        <end position="758"/>
    </location>
</feature>
<dbReference type="InterPro" id="IPR014782">
    <property type="entry name" value="Peptidase_M1_dom"/>
</dbReference>
<proteinExistence type="predicted"/>
<dbReference type="Pfam" id="PF12679">
    <property type="entry name" value="ABC2_membrane_2"/>
    <property type="match status" value="1"/>
</dbReference>
<feature type="transmembrane region" description="Helical" evidence="2">
    <location>
        <begin position="62"/>
        <end position="85"/>
    </location>
</feature>
<keyword evidence="2" id="KW-0812">Transmembrane</keyword>
<protein>
    <submittedName>
        <fullName evidence="4">Peptidase M1-like protein</fullName>
    </submittedName>
</protein>
<feature type="transmembrane region" description="Helical" evidence="2">
    <location>
        <begin position="153"/>
        <end position="175"/>
    </location>
</feature>
<feature type="transmembrane region" description="Helical" evidence="2">
    <location>
        <begin position="570"/>
        <end position="592"/>
    </location>
</feature>
<evidence type="ECO:0000313" key="5">
    <source>
        <dbReference type="Proteomes" id="UP000315112"/>
    </source>
</evidence>
<feature type="transmembrane region" description="Helical" evidence="2">
    <location>
        <begin position="457"/>
        <end position="474"/>
    </location>
</feature>
<feature type="transmembrane region" description="Helical" evidence="2">
    <location>
        <begin position="413"/>
        <end position="437"/>
    </location>
</feature>
<evidence type="ECO:0000256" key="2">
    <source>
        <dbReference type="SAM" id="Phobius"/>
    </source>
</evidence>
<feature type="transmembrane region" description="Helical" evidence="2">
    <location>
        <begin position="528"/>
        <end position="549"/>
    </location>
</feature>
<feature type="transmembrane region" description="Helical" evidence="2">
    <location>
        <begin position="486"/>
        <end position="508"/>
    </location>
</feature>
<evidence type="ECO:0000259" key="3">
    <source>
        <dbReference type="Pfam" id="PF01433"/>
    </source>
</evidence>
<name>A0A562Q323_9BURK</name>
<feature type="domain" description="Peptidase M1 membrane alanine aminopeptidase" evidence="3">
    <location>
        <begin position="874"/>
        <end position="1054"/>
    </location>
</feature>
<feature type="transmembrane region" description="Helical" evidence="2">
    <location>
        <begin position="21"/>
        <end position="42"/>
    </location>
</feature>
<organism evidence="4 5">
    <name type="scientific">Pseudoduganella flava</name>
    <dbReference type="NCBI Taxonomy" id="871742"/>
    <lineage>
        <taxon>Bacteria</taxon>
        <taxon>Pseudomonadati</taxon>
        <taxon>Pseudomonadota</taxon>
        <taxon>Betaproteobacteria</taxon>
        <taxon>Burkholderiales</taxon>
        <taxon>Oxalobacteraceae</taxon>
        <taxon>Telluria group</taxon>
        <taxon>Pseudoduganella</taxon>
    </lineage>
</organism>
<dbReference type="EMBL" id="VLKW01000001">
    <property type="protein sequence ID" value="TWI51084.1"/>
    <property type="molecule type" value="Genomic_DNA"/>
</dbReference>
<dbReference type="Gene3D" id="1.10.390.10">
    <property type="entry name" value="Neutral Protease Domain 2"/>
    <property type="match status" value="1"/>
</dbReference>
<comment type="caution">
    <text evidence="4">The sequence shown here is derived from an EMBL/GenBank/DDBJ whole genome shotgun (WGS) entry which is preliminary data.</text>
</comment>
<evidence type="ECO:0000256" key="1">
    <source>
        <dbReference type="SAM" id="MobiDB-lite"/>
    </source>
</evidence>
<dbReference type="AlphaFoldDB" id="A0A562Q323"/>
<dbReference type="Proteomes" id="UP000315112">
    <property type="component" value="Unassembled WGS sequence"/>
</dbReference>
<keyword evidence="2" id="KW-0472">Membrane</keyword>
<feature type="transmembrane region" description="Helical" evidence="2">
    <location>
        <begin position="182"/>
        <end position="201"/>
    </location>
</feature>
<feature type="transmembrane region" description="Helical" evidence="2">
    <location>
        <begin position="327"/>
        <end position="349"/>
    </location>
</feature>
<evidence type="ECO:0000313" key="4">
    <source>
        <dbReference type="EMBL" id="TWI51084.1"/>
    </source>
</evidence>
<reference evidence="4 5" key="1">
    <citation type="journal article" date="2015" name="Stand. Genomic Sci.">
        <title>Genomic Encyclopedia of Bacterial and Archaeal Type Strains, Phase III: the genomes of soil and plant-associated and newly described type strains.</title>
        <authorList>
            <person name="Whitman W.B."/>
            <person name="Woyke T."/>
            <person name="Klenk H.P."/>
            <person name="Zhou Y."/>
            <person name="Lilburn T.G."/>
            <person name="Beck B.J."/>
            <person name="De Vos P."/>
            <person name="Vandamme P."/>
            <person name="Eisen J.A."/>
            <person name="Garrity G."/>
            <person name="Hugenholtz P."/>
            <person name="Kyrpides N.C."/>
        </authorList>
    </citation>
    <scope>NUCLEOTIDE SEQUENCE [LARGE SCALE GENOMIC DNA]</scope>
    <source>
        <strain evidence="4 5">CGMCC 1.10685</strain>
    </source>
</reference>